<accession>A0AAX3X8S4</accession>
<evidence type="ECO:0000313" key="3">
    <source>
        <dbReference type="Proteomes" id="UP001231316"/>
    </source>
</evidence>
<proteinExistence type="predicted"/>
<geneLocation type="plasmid" evidence="2 3">
    <name>unnamed2</name>
</geneLocation>
<name>A0AAX3X8S4_9LACO</name>
<gene>
    <name evidence="2" type="ORF">QFE45_11130</name>
</gene>
<keyword evidence="1" id="KW-0175">Coiled coil</keyword>
<keyword evidence="2" id="KW-0614">Plasmid</keyword>
<dbReference type="AlphaFoldDB" id="A0AAX3X8S4"/>
<organism evidence="2 3">
    <name type="scientific">Ligilactobacillus salivarius</name>
    <dbReference type="NCBI Taxonomy" id="1624"/>
    <lineage>
        <taxon>Bacteria</taxon>
        <taxon>Bacillati</taxon>
        <taxon>Bacillota</taxon>
        <taxon>Bacilli</taxon>
        <taxon>Lactobacillales</taxon>
        <taxon>Lactobacillaceae</taxon>
        <taxon>Ligilactobacillus</taxon>
    </lineage>
</organism>
<reference evidence="2" key="1">
    <citation type="submission" date="2023-04" db="EMBL/GenBank/DDBJ databases">
        <title>Four porcine-derived lactic acid bacteria strains analyses and their evaluation as potential probiotics based on genomics.</title>
        <authorList>
            <person name="Niu D."/>
        </authorList>
    </citation>
    <scope>NUCLEOTIDE SEQUENCE</scope>
    <source>
        <strain evidence="2">ZSA5</strain>
        <plasmid evidence="2">unnamed2</plasmid>
    </source>
</reference>
<sequence>MPDQNPREEFIQGLKEAEKAAVELKQSIKGLNKQLDELNHILESE</sequence>
<feature type="coiled-coil region" evidence="1">
    <location>
        <begin position="7"/>
        <end position="41"/>
    </location>
</feature>
<dbReference type="EMBL" id="CP123973">
    <property type="protein sequence ID" value="WII29809.1"/>
    <property type="molecule type" value="Genomic_DNA"/>
</dbReference>
<evidence type="ECO:0000313" key="2">
    <source>
        <dbReference type="EMBL" id="WII29809.1"/>
    </source>
</evidence>
<dbReference type="Proteomes" id="UP001231316">
    <property type="component" value="Plasmid unnamed2"/>
</dbReference>
<dbReference type="RefSeq" id="WP_284650782.1">
    <property type="nucleotide sequence ID" value="NZ_CP123973.1"/>
</dbReference>
<protein>
    <submittedName>
        <fullName evidence="2">Uncharacterized protein</fullName>
    </submittedName>
</protein>
<evidence type="ECO:0000256" key="1">
    <source>
        <dbReference type="SAM" id="Coils"/>
    </source>
</evidence>